<sequence>MKRIIQVVTLCLFVVASMSSCKKTTKGLRPVVTGKSGEVLVLINDALYEGSVGDSLKSVLNDTQIGLPQSEPLFDILHLSHNAFSSMFKTHRSILDIRVSSKVTESKISVKDAVYAKSQSFMKIEAKNNKEMIKMLTENRNKIIAYFHLGERNRKLKVFKKNTVQEVFDKLKAKYDFTLTFPSGYTINKEEGDFLWISKETPTTSQGMFIYTYDYISEDSFTKDAVVKKRNILLGNFVPGPLEGSYMTTEKGYPISNRYFEFMGNYASETRGLWKVENDFMGGPFLNITFLDKKNNKVVCLDSYVYYPNHNKRELLRELEAVMYSYNNIVEK</sequence>
<reference evidence="1 2" key="1">
    <citation type="submission" date="2022-01" db="EMBL/GenBank/DDBJ databases">
        <title>Labilibaculum sp. nov, a marine bacterium isolated from Antarctica.</title>
        <authorList>
            <person name="Dai W."/>
        </authorList>
    </citation>
    <scope>NUCLEOTIDE SEQUENCE [LARGE SCALE GENOMIC DNA]</scope>
    <source>
        <strain evidence="1 2">DW002</strain>
    </source>
</reference>
<evidence type="ECO:0000313" key="2">
    <source>
        <dbReference type="Proteomes" id="UP001528920"/>
    </source>
</evidence>
<protein>
    <submittedName>
        <fullName evidence="1">DUF4837 family protein</fullName>
    </submittedName>
</protein>
<evidence type="ECO:0000313" key="1">
    <source>
        <dbReference type="EMBL" id="MDE5419355.1"/>
    </source>
</evidence>
<dbReference type="Proteomes" id="UP001528920">
    <property type="component" value="Unassembled WGS sequence"/>
</dbReference>
<dbReference type="EMBL" id="JAKJSC010000003">
    <property type="protein sequence ID" value="MDE5419355.1"/>
    <property type="molecule type" value="Genomic_DNA"/>
</dbReference>
<dbReference type="Pfam" id="PF16125">
    <property type="entry name" value="DUF4837"/>
    <property type="match status" value="1"/>
</dbReference>
<organism evidence="1 2">
    <name type="scientific">Paralabilibaculum antarcticum</name>
    <dbReference type="NCBI Taxonomy" id="2912572"/>
    <lineage>
        <taxon>Bacteria</taxon>
        <taxon>Pseudomonadati</taxon>
        <taxon>Bacteroidota</taxon>
        <taxon>Bacteroidia</taxon>
        <taxon>Marinilabiliales</taxon>
        <taxon>Marinifilaceae</taxon>
        <taxon>Paralabilibaculum</taxon>
    </lineage>
</organism>
<accession>A0ABT5VVS7</accession>
<dbReference type="InterPro" id="IPR032286">
    <property type="entry name" value="DUF4837"/>
</dbReference>
<gene>
    <name evidence="1" type="ORF">L3049_15260</name>
</gene>
<proteinExistence type="predicted"/>
<comment type="caution">
    <text evidence="1">The sequence shown here is derived from an EMBL/GenBank/DDBJ whole genome shotgun (WGS) entry which is preliminary data.</text>
</comment>
<dbReference type="PROSITE" id="PS51257">
    <property type="entry name" value="PROKAR_LIPOPROTEIN"/>
    <property type="match status" value="1"/>
</dbReference>
<name>A0ABT5VVS7_9BACT</name>
<keyword evidence="2" id="KW-1185">Reference proteome</keyword>
<dbReference type="RefSeq" id="WP_275110685.1">
    <property type="nucleotide sequence ID" value="NZ_JAKJSC010000003.1"/>
</dbReference>